<dbReference type="GO" id="GO:0005829">
    <property type="term" value="C:cytosol"/>
    <property type="evidence" value="ECO:0007669"/>
    <property type="project" value="TreeGrafter"/>
</dbReference>
<dbReference type="EMBL" id="SODO01000001">
    <property type="protein sequence ID" value="TDW62289.1"/>
    <property type="molecule type" value="Genomic_DNA"/>
</dbReference>
<evidence type="ECO:0000256" key="2">
    <source>
        <dbReference type="ARBA" id="ARBA00023012"/>
    </source>
</evidence>
<reference evidence="8 10" key="1">
    <citation type="submission" date="2017-08" db="EMBL/GenBank/DDBJ databases">
        <title>Draft Genome Sequence of the Marine Bacterium Oceanimonas baumannii ATCC 700832.</title>
        <authorList>
            <person name="Mcclelland W.D."/>
            <person name="Brennan M.A."/>
            <person name="Trachtenberg A.M."/>
            <person name="Maclea K.S."/>
        </authorList>
    </citation>
    <scope>NUCLEOTIDE SEQUENCE [LARGE SCALE GENOMIC DNA]</scope>
    <source>
        <strain evidence="8 10">ATCC 700832</strain>
    </source>
</reference>
<evidence type="ECO:0000313" key="10">
    <source>
        <dbReference type="Proteomes" id="UP000243640"/>
    </source>
</evidence>
<dbReference type="Pfam" id="PF00072">
    <property type="entry name" value="Response_reg"/>
    <property type="match status" value="1"/>
</dbReference>
<dbReference type="GO" id="GO:0000156">
    <property type="term" value="F:phosphorelay response regulator activity"/>
    <property type="evidence" value="ECO:0007669"/>
    <property type="project" value="TreeGrafter"/>
</dbReference>
<dbReference type="GO" id="GO:0006355">
    <property type="term" value="P:regulation of DNA-templated transcription"/>
    <property type="evidence" value="ECO:0007669"/>
    <property type="project" value="TreeGrafter"/>
</dbReference>
<keyword evidence="4" id="KW-0238">DNA-binding</keyword>
<proteinExistence type="predicted"/>
<dbReference type="PANTHER" id="PTHR48111">
    <property type="entry name" value="REGULATOR OF RPOS"/>
    <property type="match status" value="1"/>
</dbReference>
<reference evidence="9 11" key="2">
    <citation type="submission" date="2019-03" db="EMBL/GenBank/DDBJ databases">
        <title>Genomic Encyclopedia of Archaeal and Bacterial Type Strains, Phase II (KMG-II): from individual species to whole genera.</title>
        <authorList>
            <person name="Goeker M."/>
        </authorList>
    </citation>
    <scope>NUCLEOTIDE SEQUENCE [LARGE SCALE GENOMIC DNA]</scope>
    <source>
        <strain evidence="9 11">DSM 15594</strain>
    </source>
</reference>
<keyword evidence="11" id="KW-1185">Reference proteome</keyword>
<keyword evidence="5" id="KW-0804">Transcription</keyword>
<comment type="caution">
    <text evidence="6">Lacks conserved residue(s) required for the propagation of feature annotation.</text>
</comment>
<keyword evidence="3" id="KW-0805">Transcription regulation</keyword>
<evidence type="ECO:0000256" key="1">
    <source>
        <dbReference type="ARBA" id="ARBA00022553"/>
    </source>
</evidence>
<organism evidence="8 10">
    <name type="scientific">Oceanimonas baumannii</name>
    <dbReference type="NCBI Taxonomy" id="129578"/>
    <lineage>
        <taxon>Bacteria</taxon>
        <taxon>Pseudomonadati</taxon>
        <taxon>Pseudomonadota</taxon>
        <taxon>Gammaproteobacteria</taxon>
        <taxon>Aeromonadales</taxon>
        <taxon>Aeromonadaceae</taxon>
        <taxon>Oceanimonas</taxon>
    </lineage>
</organism>
<name>A0A235CNQ4_9GAMM</name>
<dbReference type="InterPro" id="IPR001789">
    <property type="entry name" value="Sig_transdc_resp-reg_receiver"/>
</dbReference>
<dbReference type="AlphaFoldDB" id="A0A235CNQ4"/>
<dbReference type="EMBL" id="NQJF01000001">
    <property type="protein sequence ID" value="OYD26066.1"/>
    <property type="molecule type" value="Genomic_DNA"/>
</dbReference>
<evidence type="ECO:0000256" key="6">
    <source>
        <dbReference type="PROSITE-ProRule" id="PRU00169"/>
    </source>
</evidence>
<dbReference type="Gene3D" id="3.40.50.2300">
    <property type="match status" value="1"/>
</dbReference>
<dbReference type="InterPro" id="IPR039420">
    <property type="entry name" value="WalR-like"/>
</dbReference>
<evidence type="ECO:0000256" key="4">
    <source>
        <dbReference type="ARBA" id="ARBA00023125"/>
    </source>
</evidence>
<dbReference type="PANTHER" id="PTHR48111:SF1">
    <property type="entry name" value="TWO-COMPONENT RESPONSE REGULATOR ORR33"/>
    <property type="match status" value="1"/>
</dbReference>
<evidence type="ECO:0000313" key="9">
    <source>
        <dbReference type="EMBL" id="TDW62289.1"/>
    </source>
</evidence>
<dbReference type="Proteomes" id="UP000295058">
    <property type="component" value="Unassembled WGS sequence"/>
</dbReference>
<dbReference type="GO" id="GO:0000976">
    <property type="term" value="F:transcription cis-regulatory region binding"/>
    <property type="evidence" value="ECO:0007669"/>
    <property type="project" value="TreeGrafter"/>
</dbReference>
<dbReference type="InterPro" id="IPR011006">
    <property type="entry name" value="CheY-like_superfamily"/>
</dbReference>
<evidence type="ECO:0000256" key="3">
    <source>
        <dbReference type="ARBA" id="ARBA00023015"/>
    </source>
</evidence>
<keyword evidence="2" id="KW-0902">Two-component regulatory system</keyword>
<dbReference type="OrthoDB" id="6399952at2"/>
<accession>A0A235CNQ4</accession>
<dbReference type="Proteomes" id="UP000243640">
    <property type="component" value="Unassembled WGS sequence"/>
</dbReference>
<evidence type="ECO:0000313" key="11">
    <source>
        <dbReference type="Proteomes" id="UP000295058"/>
    </source>
</evidence>
<feature type="domain" description="Response regulatory" evidence="7">
    <location>
        <begin position="7"/>
        <end position="121"/>
    </location>
</feature>
<evidence type="ECO:0000259" key="7">
    <source>
        <dbReference type="PROSITE" id="PS50110"/>
    </source>
</evidence>
<sequence length="328" mass="36561">MFIRHSRILLIDDDEVFRWQLLARLELWGAQVQETDNIAQALVLAGQQPPDLVLGNLMLPSGEPESVLTLFQKTYPHVPFVVTSGLNNMAGVASALRAGAIDYLTKPVQDWSAVKHRLSASLASPNCRAQQELAEFHAHMAFYRRQDMAASRLLRDLVTSGERQLGRWRLSLKHSTPWVLTQSVRLEQDVMLLAAEFDPLHPDTPMLMLLVAFLLNEPLRRFKQEQDSLLYSPARTLEYINQQLYAAGLNATVNLMLLRLSASSNMVEVANGGMSGSDWLSNCNAGPLGRALFRANPWHQPCRFPLQLQLCGSHGGRIELTASRADGG</sequence>
<evidence type="ECO:0000256" key="5">
    <source>
        <dbReference type="ARBA" id="ARBA00023163"/>
    </source>
</evidence>
<protein>
    <submittedName>
        <fullName evidence="8 9">Response regulator</fullName>
    </submittedName>
</protein>
<dbReference type="RefSeq" id="WP_094276508.1">
    <property type="nucleotide sequence ID" value="NZ_NQJF01000001.1"/>
</dbReference>
<gene>
    <name evidence="8" type="ORF">B6S09_00305</name>
    <name evidence="9" type="ORF">LY04_00351</name>
</gene>
<keyword evidence="1" id="KW-0597">Phosphoprotein</keyword>
<dbReference type="PROSITE" id="PS50110">
    <property type="entry name" value="RESPONSE_REGULATORY"/>
    <property type="match status" value="1"/>
</dbReference>
<dbReference type="SUPFAM" id="SSF52172">
    <property type="entry name" value="CheY-like"/>
    <property type="match status" value="1"/>
</dbReference>
<dbReference type="GO" id="GO:0032993">
    <property type="term" value="C:protein-DNA complex"/>
    <property type="evidence" value="ECO:0007669"/>
    <property type="project" value="TreeGrafter"/>
</dbReference>
<dbReference type="SMART" id="SM00448">
    <property type="entry name" value="REC"/>
    <property type="match status" value="1"/>
</dbReference>
<evidence type="ECO:0000313" key="8">
    <source>
        <dbReference type="EMBL" id="OYD26066.1"/>
    </source>
</evidence>
<comment type="caution">
    <text evidence="8">The sequence shown here is derived from an EMBL/GenBank/DDBJ whole genome shotgun (WGS) entry which is preliminary data.</text>
</comment>